<dbReference type="SUPFAM" id="SSF53098">
    <property type="entry name" value="Ribonuclease H-like"/>
    <property type="match status" value="1"/>
</dbReference>
<organism evidence="1 2">
    <name type="scientific">Gigaspora margarita</name>
    <dbReference type="NCBI Taxonomy" id="4874"/>
    <lineage>
        <taxon>Eukaryota</taxon>
        <taxon>Fungi</taxon>
        <taxon>Fungi incertae sedis</taxon>
        <taxon>Mucoromycota</taxon>
        <taxon>Glomeromycotina</taxon>
        <taxon>Glomeromycetes</taxon>
        <taxon>Diversisporales</taxon>
        <taxon>Gigasporaceae</taxon>
        <taxon>Gigaspora</taxon>
    </lineage>
</organism>
<name>A0A8H3WY49_GIGMA</name>
<comment type="caution">
    <text evidence="1">The sequence shown here is derived from an EMBL/GenBank/DDBJ whole genome shotgun (WGS) entry which is preliminary data.</text>
</comment>
<protein>
    <submittedName>
        <fullName evidence="1">Zinc finger bed domain-containing protein 4-like</fullName>
    </submittedName>
</protein>
<accession>A0A8H3WY49</accession>
<evidence type="ECO:0000313" key="1">
    <source>
        <dbReference type="EMBL" id="KAF0379293.1"/>
    </source>
</evidence>
<dbReference type="AlphaFoldDB" id="A0A8H3WY49"/>
<evidence type="ECO:0000313" key="2">
    <source>
        <dbReference type="Proteomes" id="UP000439903"/>
    </source>
</evidence>
<dbReference type="EMBL" id="WTPW01002503">
    <property type="protein sequence ID" value="KAF0379293.1"/>
    <property type="molecule type" value="Genomic_DNA"/>
</dbReference>
<proteinExistence type="predicted"/>
<dbReference type="Proteomes" id="UP000439903">
    <property type="component" value="Unassembled WGS sequence"/>
</dbReference>
<dbReference type="OrthoDB" id="2406548at2759"/>
<sequence>MMQQIDSAFEPPSNKCIRKNIDIAYQKGYTRLKTLFKNTCNTTFITTDLLTSHANNGEQIKEYLEFKIEEFGLNKKIICAITDNRSNMKKAIKDMNEELVEIFKPFDDLTTYFSRAQYTTLLVVNLSIKTLKFEYANDDLIKENFNNDNKELLEPQAVTSKL</sequence>
<keyword evidence="2" id="KW-1185">Reference proteome</keyword>
<dbReference type="InterPro" id="IPR012337">
    <property type="entry name" value="RNaseH-like_sf"/>
</dbReference>
<reference evidence="1 2" key="1">
    <citation type="journal article" date="2019" name="Environ. Microbiol.">
        <title>At the nexus of three kingdoms: the genome of the mycorrhizal fungus Gigaspora margarita provides insights into plant, endobacterial and fungal interactions.</title>
        <authorList>
            <person name="Venice F."/>
            <person name="Ghignone S."/>
            <person name="Salvioli di Fossalunga A."/>
            <person name="Amselem J."/>
            <person name="Novero M."/>
            <person name="Xianan X."/>
            <person name="Sedzielewska Toro K."/>
            <person name="Morin E."/>
            <person name="Lipzen A."/>
            <person name="Grigoriev I.V."/>
            <person name="Henrissat B."/>
            <person name="Martin F.M."/>
            <person name="Bonfante P."/>
        </authorList>
    </citation>
    <scope>NUCLEOTIDE SEQUENCE [LARGE SCALE GENOMIC DNA]</scope>
    <source>
        <strain evidence="1 2">BEG34</strain>
    </source>
</reference>
<gene>
    <name evidence="1" type="ORF">F8M41_012319</name>
</gene>